<dbReference type="EMBL" id="JARSBN010000005">
    <property type="protein sequence ID" value="MDG4716192.1"/>
    <property type="molecule type" value="Genomic_DNA"/>
</dbReference>
<proteinExistence type="predicted"/>
<protein>
    <submittedName>
        <fullName evidence="1">Uncharacterized protein</fullName>
    </submittedName>
</protein>
<evidence type="ECO:0000313" key="1">
    <source>
        <dbReference type="EMBL" id="MDG4716192.1"/>
    </source>
</evidence>
<dbReference type="RefSeq" id="WP_278005642.1">
    <property type="nucleotide sequence ID" value="NZ_JARSBN010000005.1"/>
</dbReference>
<evidence type="ECO:0000313" key="2">
    <source>
        <dbReference type="Proteomes" id="UP001529085"/>
    </source>
</evidence>
<accession>A0ABT6G2N9</accession>
<comment type="caution">
    <text evidence="1">The sequence shown here is derived from an EMBL/GenBank/DDBJ whole genome shotgun (WGS) entry which is preliminary data.</text>
</comment>
<reference evidence="1 2" key="1">
    <citation type="submission" date="2023-03" db="EMBL/GenBank/DDBJ databases">
        <title>Strain YYF002 represents a novel species in the genus Winogradskyella isolated from seawater.</title>
        <authorList>
            <person name="Fu Z.-Y."/>
        </authorList>
    </citation>
    <scope>NUCLEOTIDE SEQUENCE [LARGE SCALE GENOMIC DNA]</scope>
    <source>
        <strain evidence="1 2">YYF002</strain>
    </source>
</reference>
<name>A0ABT6G2N9_9FLAO</name>
<gene>
    <name evidence="1" type="ORF">P7122_09930</name>
</gene>
<organism evidence="1 2">
    <name type="scientific">Winogradskyella marincola</name>
    <dbReference type="NCBI Taxonomy" id="3037795"/>
    <lineage>
        <taxon>Bacteria</taxon>
        <taxon>Pseudomonadati</taxon>
        <taxon>Bacteroidota</taxon>
        <taxon>Flavobacteriia</taxon>
        <taxon>Flavobacteriales</taxon>
        <taxon>Flavobacteriaceae</taxon>
        <taxon>Winogradskyella</taxon>
    </lineage>
</organism>
<sequence length="109" mass="12924">MTDQLAERIVDSILECRERGVKDDELIVKELMSKFEGNEEDFYWAIEMTNTGGFRASIMSSGNTYPKSNIRIEDNPILKIALKKCWIDLKGEEHFIKNYEKKKKWWKIF</sequence>
<dbReference type="Proteomes" id="UP001529085">
    <property type="component" value="Unassembled WGS sequence"/>
</dbReference>
<keyword evidence="2" id="KW-1185">Reference proteome</keyword>